<organism evidence="2 3">
    <name type="scientific">Crocosphaera chwakensis CCY0110</name>
    <dbReference type="NCBI Taxonomy" id="391612"/>
    <lineage>
        <taxon>Bacteria</taxon>
        <taxon>Bacillati</taxon>
        <taxon>Cyanobacteriota</taxon>
        <taxon>Cyanophyceae</taxon>
        <taxon>Oscillatoriophycideae</taxon>
        <taxon>Chroococcales</taxon>
        <taxon>Aphanothecaceae</taxon>
        <taxon>Crocosphaera</taxon>
        <taxon>Crocosphaera chwakensis</taxon>
    </lineage>
</organism>
<gene>
    <name evidence="2" type="ORF">CY0110_07841</name>
</gene>
<dbReference type="Proteomes" id="UP000003781">
    <property type="component" value="Unassembled WGS sequence"/>
</dbReference>
<sequence length="500" mass="57529">FWQQYLADAPNLIALPTDIPRPQELTLEGERYQTTLSKSLTASLKALVKTEEVTLFTVLLATLRVLLYQWTQQSDSVLGTVVSGRNQEEIRGLIGCFINFIALRNTLSSNQFFNDCLQAEKRTILETYHHHNCPFTKVVEVVNPERNTNYNPIYNVALLFQNFPLDTHYDFGDNIKTEVTEINAKNALLDLRFLVSEKDQQLEIMCEYSTDLFKEETIKELVENYLLFLEKVVENPKRKVEELSLTEPLKQQAQKAKVRDKKEPIQIVSTFTIEPIEESLTYWLNKLNLPTQLQFAPYNQVLQELLNPESQLNQNQQGINLLFIRPEDWARFDPTIETPDQFAQKIRQNTQELIAAIQKASRTSQASLIVVLCPSQPNLEPEKQLILKQSESLIISQLKQLRQINLITSQDIATTYPVSNYYDKNSDEIGHIPYTNLFYTALGTATARKIYTLKHLPYKVIAVDCDNTLWKGVCGEVGAERIKIDPPRKALQSFLLEQQK</sequence>
<dbReference type="InterPro" id="IPR023213">
    <property type="entry name" value="CAT-like_dom_sf"/>
</dbReference>
<dbReference type="RefSeq" id="WP_008279000.1">
    <property type="nucleotide sequence ID" value="NZ_AAXW01000151.1"/>
</dbReference>
<evidence type="ECO:0000259" key="1">
    <source>
        <dbReference type="Pfam" id="PF00668"/>
    </source>
</evidence>
<feature type="domain" description="Condensation" evidence="1">
    <location>
        <begin position="1"/>
        <end position="252"/>
    </location>
</feature>
<reference evidence="2 3" key="1">
    <citation type="submission" date="2007-03" db="EMBL/GenBank/DDBJ databases">
        <authorList>
            <person name="Stal L."/>
            <person name="Ferriera S."/>
            <person name="Johnson J."/>
            <person name="Kravitz S."/>
            <person name="Beeson K."/>
            <person name="Sutton G."/>
            <person name="Rogers Y.-H."/>
            <person name="Friedman R."/>
            <person name="Frazier M."/>
            <person name="Venter J.C."/>
        </authorList>
    </citation>
    <scope>NUCLEOTIDE SEQUENCE [LARGE SCALE GENOMIC DNA]</scope>
    <source>
        <strain evidence="2 3">CCY0110</strain>
    </source>
</reference>
<dbReference type="eggNOG" id="COG1020">
    <property type="taxonomic scope" value="Bacteria"/>
</dbReference>
<dbReference type="InterPro" id="IPR036514">
    <property type="entry name" value="SGNH_hydro_sf"/>
</dbReference>
<dbReference type="InterPro" id="IPR001242">
    <property type="entry name" value="Condensation_dom"/>
</dbReference>
<evidence type="ECO:0000313" key="2">
    <source>
        <dbReference type="EMBL" id="EAZ87913.1"/>
    </source>
</evidence>
<proteinExistence type="predicted"/>
<dbReference type="SUPFAM" id="SSF52777">
    <property type="entry name" value="CoA-dependent acyltransferases"/>
    <property type="match status" value="1"/>
</dbReference>
<dbReference type="GO" id="GO:0003824">
    <property type="term" value="F:catalytic activity"/>
    <property type="evidence" value="ECO:0007669"/>
    <property type="project" value="InterPro"/>
</dbReference>
<dbReference type="PANTHER" id="PTHR45398:SF1">
    <property type="entry name" value="ENZYME, PUTATIVE (JCVI)-RELATED"/>
    <property type="match status" value="1"/>
</dbReference>
<dbReference type="eggNOG" id="COG3882">
    <property type="taxonomic scope" value="Bacteria"/>
</dbReference>
<feature type="non-terminal residue" evidence="2">
    <location>
        <position position="500"/>
    </location>
</feature>
<protein>
    <submittedName>
        <fullName evidence="2">Polyketide synthase, putative</fullName>
    </submittedName>
</protein>
<evidence type="ECO:0000313" key="3">
    <source>
        <dbReference type="Proteomes" id="UP000003781"/>
    </source>
</evidence>
<dbReference type="EMBL" id="AAXW01000151">
    <property type="protein sequence ID" value="EAZ87913.1"/>
    <property type="molecule type" value="Genomic_DNA"/>
</dbReference>
<comment type="caution">
    <text evidence="2">The sequence shown here is derived from an EMBL/GenBank/DDBJ whole genome shotgun (WGS) entry which is preliminary data.</text>
</comment>
<feature type="non-terminal residue" evidence="2">
    <location>
        <position position="1"/>
    </location>
</feature>
<dbReference type="Gene3D" id="3.30.559.10">
    <property type="entry name" value="Chloramphenicol acetyltransferase-like domain"/>
    <property type="match status" value="1"/>
</dbReference>
<dbReference type="GO" id="GO:0008610">
    <property type="term" value="P:lipid biosynthetic process"/>
    <property type="evidence" value="ECO:0007669"/>
    <property type="project" value="UniProtKB-ARBA"/>
</dbReference>
<dbReference type="InterPro" id="IPR023214">
    <property type="entry name" value="HAD_sf"/>
</dbReference>
<dbReference type="AlphaFoldDB" id="A3J034"/>
<dbReference type="Pfam" id="PF00668">
    <property type="entry name" value="Condensation"/>
    <property type="match status" value="1"/>
</dbReference>
<keyword evidence="3" id="KW-1185">Reference proteome</keyword>
<accession>A3J034</accession>
<name>A3J034_9CHRO</name>
<dbReference type="Gene3D" id="3.30.559.30">
    <property type="entry name" value="Nonribosomal peptide synthetase, condensation domain"/>
    <property type="match status" value="1"/>
</dbReference>
<dbReference type="Gene3D" id="3.40.50.1110">
    <property type="entry name" value="SGNH hydrolase"/>
    <property type="match status" value="1"/>
</dbReference>
<dbReference type="Gene3D" id="3.40.50.1000">
    <property type="entry name" value="HAD superfamily/HAD-like"/>
    <property type="match status" value="1"/>
</dbReference>
<dbReference type="PANTHER" id="PTHR45398">
    <property type="match status" value="1"/>
</dbReference>